<keyword evidence="2 4" id="KW-0689">Ribosomal protein</keyword>
<dbReference type="AlphaFoldDB" id="A0A0X8JN57"/>
<dbReference type="NCBIfam" id="TIGR01071">
    <property type="entry name" value="rplO_bact"/>
    <property type="match status" value="1"/>
</dbReference>
<protein>
    <recommendedName>
        <fullName evidence="4">Large ribosomal subunit protein uL15</fullName>
    </recommendedName>
</protein>
<evidence type="ECO:0000256" key="3">
    <source>
        <dbReference type="ARBA" id="ARBA00023274"/>
    </source>
</evidence>
<evidence type="ECO:0000256" key="5">
    <source>
        <dbReference type="RuleBase" id="RU003888"/>
    </source>
</evidence>
<keyword evidence="4" id="KW-0694">RNA-binding</keyword>
<dbReference type="SUPFAM" id="SSF52080">
    <property type="entry name" value="Ribosomal proteins L15p and L18e"/>
    <property type="match status" value="1"/>
</dbReference>
<keyword evidence="4" id="KW-0699">rRNA-binding</keyword>
<accession>A0A0X8JN57</accession>
<evidence type="ECO:0000259" key="7">
    <source>
        <dbReference type="Pfam" id="PF00828"/>
    </source>
</evidence>
<dbReference type="PANTHER" id="PTHR12934">
    <property type="entry name" value="50S RIBOSOMAL PROTEIN L15"/>
    <property type="match status" value="1"/>
</dbReference>
<feature type="domain" description="Large ribosomal subunit protein uL15/eL18" evidence="7">
    <location>
        <begin position="76"/>
        <end position="143"/>
    </location>
</feature>
<evidence type="ECO:0000256" key="6">
    <source>
        <dbReference type="SAM" id="MobiDB-lite"/>
    </source>
</evidence>
<proteinExistence type="inferred from homology"/>
<keyword evidence="9" id="KW-1185">Reference proteome</keyword>
<dbReference type="InterPro" id="IPR030878">
    <property type="entry name" value="Ribosomal_uL15"/>
</dbReference>
<dbReference type="GO" id="GO:0006412">
    <property type="term" value="P:translation"/>
    <property type="evidence" value="ECO:0007669"/>
    <property type="project" value="UniProtKB-UniRule"/>
</dbReference>
<gene>
    <name evidence="4" type="primary">rplO</name>
    <name evidence="8" type="ORF">AXF15_00935</name>
</gene>
<evidence type="ECO:0000256" key="2">
    <source>
        <dbReference type="ARBA" id="ARBA00022980"/>
    </source>
</evidence>
<evidence type="ECO:0000256" key="4">
    <source>
        <dbReference type="HAMAP-Rule" id="MF_01341"/>
    </source>
</evidence>
<name>A0A0X8JN57_9BACT</name>
<dbReference type="PANTHER" id="PTHR12934:SF11">
    <property type="entry name" value="LARGE RIBOSOMAL SUBUNIT PROTEIN UL15M"/>
    <property type="match status" value="1"/>
</dbReference>
<comment type="function">
    <text evidence="4">Binds to the 23S rRNA.</text>
</comment>
<dbReference type="GO" id="GO:0022625">
    <property type="term" value="C:cytosolic large ribosomal subunit"/>
    <property type="evidence" value="ECO:0007669"/>
    <property type="project" value="TreeGrafter"/>
</dbReference>
<dbReference type="Gene3D" id="3.100.10.10">
    <property type="match status" value="1"/>
</dbReference>
<comment type="subunit">
    <text evidence="4">Part of the 50S ribosomal subunit.</text>
</comment>
<dbReference type="Pfam" id="PF00828">
    <property type="entry name" value="Ribosomal_L27A"/>
    <property type="match status" value="1"/>
</dbReference>
<dbReference type="GO" id="GO:0003735">
    <property type="term" value="F:structural constituent of ribosome"/>
    <property type="evidence" value="ECO:0007669"/>
    <property type="project" value="InterPro"/>
</dbReference>
<dbReference type="InterPro" id="IPR021131">
    <property type="entry name" value="Ribosomal_uL15/eL18"/>
</dbReference>
<dbReference type="OrthoDB" id="9810293at2"/>
<comment type="similarity">
    <text evidence="1 4 5">Belongs to the universal ribosomal protein uL15 family.</text>
</comment>
<dbReference type="GO" id="GO:0019843">
    <property type="term" value="F:rRNA binding"/>
    <property type="evidence" value="ECO:0007669"/>
    <property type="project" value="UniProtKB-UniRule"/>
</dbReference>
<feature type="region of interest" description="Disordered" evidence="6">
    <location>
        <begin position="1"/>
        <end position="45"/>
    </location>
</feature>
<dbReference type="EMBL" id="CP014230">
    <property type="protein sequence ID" value="AMD91825.1"/>
    <property type="molecule type" value="Genomic_DNA"/>
</dbReference>
<organism evidence="8 9">
    <name type="scientific">Desulfomicrobium orale DSM 12838</name>
    <dbReference type="NCBI Taxonomy" id="888061"/>
    <lineage>
        <taxon>Bacteria</taxon>
        <taxon>Pseudomonadati</taxon>
        <taxon>Thermodesulfobacteriota</taxon>
        <taxon>Desulfovibrionia</taxon>
        <taxon>Desulfovibrionales</taxon>
        <taxon>Desulfomicrobiaceae</taxon>
        <taxon>Desulfomicrobium</taxon>
    </lineage>
</organism>
<dbReference type="HAMAP" id="MF_01341">
    <property type="entry name" value="Ribosomal_uL15"/>
    <property type="match status" value="1"/>
</dbReference>
<dbReference type="STRING" id="888061.AXF15_00935"/>
<dbReference type="InterPro" id="IPR001196">
    <property type="entry name" value="Ribosomal_uL15_CS"/>
</dbReference>
<evidence type="ECO:0000256" key="1">
    <source>
        <dbReference type="ARBA" id="ARBA00007320"/>
    </source>
</evidence>
<dbReference type="Proteomes" id="UP000063964">
    <property type="component" value="Chromosome"/>
</dbReference>
<evidence type="ECO:0000313" key="9">
    <source>
        <dbReference type="Proteomes" id="UP000063964"/>
    </source>
</evidence>
<dbReference type="InterPro" id="IPR036227">
    <property type="entry name" value="Ribosomal_uL15/eL18_sf"/>
</dbReference>
<sequence length="148" mass="15915">MNLHELYPYPEERSKVKRVGRGTASGQGGTSGKGHKGQNARAGGGVPAWFEGGQMLLYRRLPKRGFKNPFRVVYQVINLGELFEKFADQAEVTVEDLYAAGMVSADRPIKILGDGVATKPLKITAHKFSKQAAEKIAAAGGEAISIEG</sequence>
<dbReference type="RefSeq" id="WP_066602067.1">
    <property type="nucleotide sequence ID" value="NZ_CP014230.1"/>
</dbReference>
<feature type="compositionally biased region" description="Gly residues" evidence="6">
    <location>
        <begin position="23"/>
        <end position="32"/>
    </location>
</feature>
<dbReference type="PROSITE" id="PS00475">
    <property type="entry name" value="RIBOSOMAL_L15"/>
    <property type="match status" value="1"/>
</dbReference>
<evidence type="ECO:0000313" key="8">
    <source>
        <dbReference type="EMBL" id="AMD91825.1"/>
    </source>
</evidence>
<dbReference type="InterPro" id="IPR005749">
    <property type="entry name" value="Ribosomal_uL15_bac-type"/>
</dbReference>
<reference evidence="9" key="1">
    <citation type="submission" date="2016-02" db="EMBL/GenBank/DDBJ databases">
        <authorList>
            <person name="Holder M.E."/>
            <person name="Ajami N.J."/>
            <person name="Petrosino J.F."/>
        </authorList>
    </citation>
    <scope>NUCLEOTIDE SEQUENCE [LARGE SCALE GENOMIC DNA]</scope>
    <source>
        <strain evidence="9">DSM 12838</strain>
    </source>
</reference>
<dbReference type="KEGG" id="doa:AXF15_00935"/>
<keyword evidence="3 4" id="KW-0687">Ribonucleoprotein</keyword>